<proteinExistence type="predicted"/>
<dbReference type="AlphaFoldDB" id="A0A2S0I8S6"/>
<organism evidence="1 2">
    <name type="scientific">Achromobacter spanius</name>
    <dbReference type="NCBI Taxonomy" id="217203"/>
    <lineage>
        <taxon>Bacteria</taxon>
        <taxon>Pseudomonadati</taxon>
        <taxon>Pseudomonadota</taxon>
        <taxon>Betaproteobacteria</taxon>
        <taxon>Burkholderiales</taxon>
        <taxon>Alcaligenaceae</taxon>
        <taxon>Achromobacter</taxon>
    </lineage>
</organism>
<keyword evidence="2" id="KW-1185">Reference proteome</keyword>
<evidence type="ECO:0008006" key="3">
    <source>
        <dbReference type="Google" id="ProtNLM"/>
    </source>
</evidence>
<sequence>MAALLINQVEDTTSDEEVRAFLVKYGFPAPDGVKRVPSEGDRPAVLVTFDGVTEPELQALLPRIHQMFWKNHTISALVMRAPIE</sequence>
<reference evidence="1 2" key="1">
    <citation type="submission" date="2017-09" db="EMBL/GenBank/DDBJ databases">
        <title>Genomic, metabolic, and phenotypic characteristics of bacterial isolates from the natural microbiome of the model nematode Caenorhabditis elegans.</title>
        <authorList>
            <person name="Zimmermann J."/>
            <person name="Obeng N."/>
            <person name="Yang W."/>
            <person name="Obeng O."/>
            <person name="Kissoyan K."/>
            <person name="Pees B."/>
            <person name="Dirksen P."/>
            <person name="Hoppner M."/>
            <person name="Franke A."/>
            <person name="Rosenstiel P."/>
            <person name="Leippe M."/>
            <person name="Dierking K."/>
            <person name="Kaleta C."/>
            <person name="Schulenburg H."/>
        </authorList>
    </citation>
    <scope>NUCLEOTIDE SEQUENCE [LARGE SCALE GENOMIC DNA]</scope>
    <source>
        <strain evidence="1 2">MYb73</strain>
    </source>
</reference>
<protein>
    <recommendedName>
        <fullName evidence="3">RNA-binding protein</fullName>
    </recommendedName>
</protein>
<dbReference type="Proteomes" id="UP000239477">
    <property type="component" value="Chromosome"/>
</dbReference>
<evidence type="ECO:0000313" key="2">
    <source>
        <dbReference type="Proteomes" id="UP000239477"/>
    </source>
</evidence>
<evidence type="ECO:0000313" key="1">
    <source>
        <dbReference type="EMBL" id="AVJ28197.1"/>
    </source>
</evidence>
<dbReference type="OrthoDB" id="8853072at2"/>
<gene>
    <name evidence="1" type="ORF">CLM73_14350</name>
</gene>
<name>A0A2S0I8S6_9BURK</name>
<dbReference type="EMBL" id="CP023270">
    <property type="protein sequence ID" value="AVJ28197.1"/>
    <property type="molecule type" value="Genomic_DNA"/>
</dbReference>
<accession>A0A2S0I8S6</accession>
<dbReference type="RefSeq" id="WP_105239003.1">
    <property type="nucleotide sequence ID" value="NZ_CP023270.1"/>
</dbReference>